<comment type="caution">
    <text evidence="2">The sequence shown here is derived from an EMBL/GenBank/DDBJ whole genome shotgun (WGS) entry which is preliminary data.</text>
</comment>
<protein>
    <submittedName>
        <fullName evidence="2">Uncharacterized protein</fullName>
    </submittedName>
</protein>
<gene>
    <name evidence="2" type="ORF">ABIE37_004073</name>
</gene>
<dbReference type="Proteomes" id="UP001549307">
    <property type="component" value="Unassembled WGS sequence"/>
</dbReference>
<feature type="compositionally biased region" description="Basic and acidic residues" evidence="1">
    <location>
        <begin position="1"/>
        <end position="11"/>
    </location>
</feature>
<proteinExistence type="predicted"/>
<evidence type="ECO:0000256" key="1">
    <source>
        <dbReference type="SAM" id="MobiDB-lite"/>
    </source>
</evidence>
<organism evidence="2 3">
    <name type="scientific">Arthrobacter bambusae</name>
    <dbReference type="NCBI Taxonomy" id="1338426"/>
    <lineage>
        <taxon>Bacteria</taxon>
        <taxon>Bacillati</taxon>
        <taxon>Actinomycetota</taxon>
        <taxon>Actinomycetes</taxon>
        <taxon>Micrococcales</taxon>
        <taxon>Micrococcaceae</taxon>
        <taxon>Arthrobacter</taxon>
    </lineage>
</organism>
<feature type="compositionally biased region" description="Basic and acidic residues" evidence="1">
    <location>
        <begin position="39"/>
        <end position="59"/>
    </location>
</feature>
<evidence type="ECO:0000313" key="2">
    <source>
        <dbReference type="EMBL" id="MET4542268.1"/>
    </source>
</evidence>
<reference evidence="2 3" key="1">
    <citation type="submission" date="2024-06" db="EMBL/GenBank/DDBJ databases">
        <title>Sorghum-associated microbial communities from plants grown in Nebraska, USA.</title>
        <authorList>
            <person name="Schachtman D."/>
        </authorList>
    </citation>
    <scope>NUCLEOTIDE SEQUENCE [LARGE SCALE GENOMIC DNA]</scope>
    <source>
        <strain evidence="2 3">3552</strain>
    </source>
</reference>
<feature type="region of interest" description="Disordered" evidence="1">
    <location>
        <begin position="1"/>
        <end position="71"/>
    </location>
</feature>
<accession>A0ABV2PBW1</accession>
<sequence>MGEHEKDRTAARTDTAPSDAAVEDRGDPTTQQLRTVGQRRREAERKLDIHLEEASHKGEPPANAGEGHSEG</sequence>
<dbReference type="EMBL" id="JBEPSN010000012">
    <property type="protein sequence ID" value="MET4542268.1"/>
    <property type="molecule type" value="Genomic_DNA"/>
</dbReference>
<name>A0ABV2PBW1_9MICC</name>
<evidence type="ECO:0000313" key="3">
    <source>
        <dbReference type="Proteomes" id="UP001549307"/>
    </source>
</evidence>
<keyword evidence="3" id="KW-1185">Reference proteome</keyword>